<protein>
    <submittedName>
        <fullName evidence="8">Polysaccharide transporter, PST family</fullName>
    </submittedName>
</protein>
<keyword evidence="5 7" id="KW-1133">Transmembrane helix</keyword>
<feature type="transmembrane region" description="Helical" evidence="7">
    <location>
        <begin position="292"/>
        <end position="318"/>
    </location>
</feature>
<accession>A0A1H1M6V7</accession>
<dbReference type="Proteomes" id="UP000243359">
    <property type="component" value="Chromosome I"/>
</dbReference>
<dbReference type="Pfam" id="PF13440">
    <property type="entry name" value="Polysacc_synt_3"/>
    <property type="match status" value="1"/>
</dbReference>
<keyword evidence="9" id="KW-1185">Reference proteome</keyword>
<reference evidence="9" key="1">
    <citation type="submission" date="2016-10" db="EMBL/GenBank/DDBJ databases">
        <authorList>
            <person name="Varghese N."/>
            <person name="Submissions S."/>
        </authorList>
    </citation>
    <scope>NUCLEOTIDE SEQUENCE [LARGE SCALE GENOMIC DNA]</scope>
    <source>
        <strain evidence="9">KCTC 32247</strain>
    </source>
</reference>
<evidence type="ECO:0000256" key="7">
    <source>
        <dbReference type="SAM" id="Phobius"/>
    </source>
</evidence>
<dbReference type="PANTHER" id="PTHR30250">
    <property type="entry name" value="PST FAMILY PREDICTED COLANIC ACID TRANSPORTER"/>
    <property type="match status" value="1"/>
</dbReference>
<comment type="subcellular location">
    <subcellularLocation>
        <location evidence="1">Cell membrane</location>
        <topology evidence="1">Multi-pass membrane protein</topology>
    </subcellularLocation>
</comment>
<keyword evidence="4 7" id="KW-0812">Transmembrane</keyword>
<dbReference type="InterPro" id="IPR050833">
    <property type="entry name" value="Poly_Biosynth_Transport"/>
</dbReference>
<dbReference type="PANTHER" id="PTHR30250:SF10">
    <property type="entry name" value="LIPOPOLYSACCHARIDE BIOSYNTHESIS PROTEIN WZXC"/>
    <property type="match status" value="1"/>
</dbReference>
<organism evidence="8 9">
    <name type="scientific">Pseudomonas oryzae</name>
    <dbReference type="NCBI Taxonomy" id="1392877"/>
    <lineage>
        <taxon>Bacteria</taxon>
        <taxon>Pseudomonadati</taxon>
        <taxon>Pseudomonadota</taxon>
        <taxon>Gammaproteobacteria</taxon>
        <taxon>Pseudomonadales</taxon>
        <taxon>Pseudomonadaceae</taxon>
        <taxon>Pseudomonas</taxon>
    </lineage>
</organism>
<dbReference type="AlphaFoldDB" id="A0A1H1M6V7"/>
<gene>
    <name evidence="8" type="ORF">SAMN05216221_0424</name>
</gene>
<evidence type="ECO:0000256" key="3">
    <source>
        <dbReference type="ARBA" id="ARBA00022475"/>
    </source>
</evidence>
<feature type="transmembrane region" description="Helical" evidence="7">
    <location>
        <begin position="150"/>
        <end position="170"/>
    </location>
</feature>
<keyword evidence="3" id="KW-1003">Cell membrane</keyword>
<keyword evidence="6 7" id="KW-0472">Membrane</keyword>
<feature type="transmembrane region" description="Helical" evidence="7">
    <location>
        <begin position="118"/>
        <end position="138"/>
    </location>
</feature>
<feature type="transmembrane region" description="Helical" evidence="7">
    <location>
        <begin position="385"/>
        <end position="408"/>
    </location>
</feature>
<evidence type="ECO:0000313" key="9">
    <source>
        <dbReference type="Proteomes" id="UP000243359"/>
    </source>
</evidence>
<name>A0A1H1M6V7_9PSED</name>
<dbReference type="GO" id="GO:0005886">
    <property type="term" value="C:plasma membrane"/>
    <property type="evidence" value="ECO:0007669"/>
    <property type="project" value="UniProtKB-SubCell"/>
</dbReference>
<feature type="transmembrane region" description="Helical" evidence="7">
    <location>
        <begin position="357"/>
        <end position="378"/>
    </location>
</feature>
<proteinExistence type="inferred from homology"/>
<feature type="transmembrane region" description="Helical" evidence="7">
    <location>
        <begin position="84"/>
        <end position="106"/>
    </location>
</feature>
<sequence>MQKLSLVSRLFSSSGPFWVFVQHGAGRIAVALKFLVLARVLGPEGVGLIGVGLLAMAVAEALSELGLMQALVQRREALTQAQLSAVWGWQLLRAVLLGTGLALLAWPAAQLFSIPEAFPILALVGVLLLLRGSVNLSLTLALRNMQMRRVGLFNSSFVLIDAVLGILVAWVTQSVLAVFVTMAVTEGVRWLASYRVFAPPPRPSLSREASEFAAFGKWIWMNNILNFLLNQTDKFMVAKIVGVSGLGTYQMAQRFAQLGVADIGIMLSQYLFPKLSEQMRSDHQRAVELTLALLALMAAGGMAAVLTLNALAEPLFVLLLGESWRAAAPVFGLLVGGMYGGLLTAVLVPFVKAEGKAWIVTGAALVQLLALLALLYLLRAKGITGVAVASSAAVWVAVLLILTGALLYVETVLQILRAQWGFWTLLAGCPLLTLWAPALWWVGASVALGLFAVRFSRLLRQLK</sequence>
<feature type="transmembrane region" description="Helical" evidence="7">
    <location>
        <begin position="330"/>
        <end position="351"/>
    </location>
</feature>
<evidence type="ECO:0000313" key="8">
    <source>
        <dbReference type="EMBL" id="SDR82390.1"/>
    </source>
</evidence>
<dbReference type="EMBL" id="LT629751">
    <property type="protein sequence ID" value="SDR82390.1"/>
    <property type="molecule type" value="Genomic_DNA"/>
</dbReference>
<dbReference type="STRING" id="1392877.SAMN05216221_0424"/>
<evidence type="ECO:0000256" key="6">
    <source>
        <dbReference type="ARBA" id="ARBA00023136"/>
    </source>
</evidence>
<evidence type="ECO:0000256" key="4">
    <source>
        <dbReference type="ARBA" id="ARBA00022692"/>
    </source>
</evidence>
<evidence type="ECO:0000256" key="5">
    <source>
        <dbReference type="ARBA" id="ARBA00022989"/>
    </source>
</evidence>
<dbReference type="OrthoDB" id="8538786at2"/>
<evidence type="ECO:0000256" key="2">
    <source>
        <dbReference type="ARBA" id="ARBA00007430"/>
    </source>
</evidence>
<feature type="transmembrane region" description="Helical" evidence="7">
    <location>
        <begin position="420"/>
        <end position="453"/>
    </location>
</feature>
<evidence type="ECO:0000256" key="1">
    <source>
        <dbReference type="ARBA" id="ARBA00004651"/>
    </source>
</evidence>
<comment type="similarity">
    <text evidence="2">Belongs to the polysaccharide synthase family.</text>
</comment>
<dbReference type="RefSeq" id="WP_090347392.1">
    <property type="nucleotide sequence ID" value="NZ_LT629751.1"/>
</dbReference>